<dbReference type="SUPFAM" id="SSF103190">
    <property type="entry name" value="Sensory domain-like"/>
    <property type="match status" value="1"/>
</dbReference>
<dbReference type="Pfam" id="PF02743">
    <property type="entry name" value="dCache_1"/>
    <property type="match status" value="1"/>
</dbReference>
<dbReference type="EMBL" id="JBCEWA010000008">
    <property type="protein sequence ID" value="MEL5989021.1"/>
    <property type="molecule type" value="Genomic_DNA"/>
</dbReference>
<dbReference type="InterPro" id="IPR051552">
    <property type="entry name" value="HptR"/>
</dbReference>
<dbReference type="Pfam" id="PF06580">
    <property type="entry name" value="His_kinase"/>
    <property type="match status" value="1"/>
</dbReference>
<evidence type="ECO:0000256" key="9">
    <source>
        <dbReference type="SAM" id="Phobius"/>
    </source>
</evidence>
<dbReference type="SUPFAM" id="SSF55874">
    <property type="entry name" value="ATPase domain of HSP90 chaperone/DNA topoisomerase II/histidine kinase"/>
    <property type="match status" value="1"/>
</dbReference>
<dbReference type="SMART" id="SM00387">
    <property type="entry name" value="HATPase_c"/>
    <property type="match status" value="1"/>
</dbReference>
<dbReference type="CDD" id="cd18773">
    <property type="entry name" value="PDC1_HK_sensor"/>
    <property type="match status" value="1"/>
</dbReference>
<dbReference type="PROSITE" id="PS50885">
    <property type="entry name" value="HAMP"/>
    <property type="match status" value="1"/>
</dbReference>
<dbReference type="PANTHER" id="PTHR42713:SF2">
    <property type="entry name" value="TWO-COMPONENT SENSOR KINASE YESM"/>
    <property type="match status" value="1"/>
</dbReference>
<evidence type="ECO:0000256" key="2">
    <source>
        <dbReference type="ARBA" id="ARBA00022475"/>
    </source>
</evidence>
<name>A0ABU9LQI0_9BACL</name>
<feature type="domain" description="HAMP" evidence="10">
    <location>
        <begin position="313"/>
        <end position="365"/>
    </location>
</feature>
<keyword evidence="5 9" id="KW-0812">Transmembrane</keyword>
<comment type="caution">
    <text evidence="11">The sequence shown here is derived from an EMBL/GenBank/DDBJ whole genome shotgun (WGS) entry which is preliminary data.</text>
</comment>
<dbReference type="Proteomes" id="UP001398420">
    <property type="component" value="Unassembled WGS sequence"/>
</dbReference>
<reference evidence="11 12" key="1">
    <citation type="submission" date="2024-04" db="EMBL/GenBank/DDBJ databases">
        <authorList>
            <person name="Wu Y.S."/>
            <person name="Zhang L."/>
        </authorList>
    </citation>
    <scope>NUCLEOTIDE SEQUENCE [LARGE SCALE GENOMIC DNA]</scope>
    <source>
        <strain evidence="11 12">KG-01</strain>
    </source>
</reference>
<dbReference type="Gene3D" id="3.30.450.20">
    <property type="entry name" value="PAS domain"/>
    <property type="match status" value="2"/>
</dbReference>
<dbReference type="GO" id="GO:0004673">
    <property type="term" value="F:protein histidine kinase activity"/>
    <property type="evidence" value="ECO:0007669"/>
    <property type="project" value="UniProtKB-EC"/>
</dbReference>
<evidence type="ECO:0000256" key="6">
    <source>
        <dbReference type="ARBA" id="ARBA00022777"/>
    </source>
</evidence>
<evidence type="ECO:0000259" key="10">
    <source>
        <dbReference type="PROSITE" id="PS50885"/>
    </source>
</evidence>
<dbReference type="InterPro" id="IPR003660">
    <property type="entry name" value="HAMP_dom"/>
</dbReference>
<feature type="transmembrane region" description="Helical" evidence="9">
    <location>
        <begin position="20"/>
        <end position="39"/>
    </location>
</feature>
<dbReference type="Gene3D" id="1.10.287.130">
    <property type="match status" value="1"/>
</dbReference>
<dbReference type="InterPro" id="IPR003594">
    <property type="entry name" value="HATPase_dom"/>
</dbReference>
<dbReference type="SMART" id="SM00304">
    <property type="entry name" value="HAMP"/>
    <property type="match status" value="1"/>
</dbReference>
<organism evidence="11 12">
    <name type="scientific">Kurthia gibsonii</name>
    <dbReference type="NCBI Taxonomy" id="33946"/>
    <lineage>
        <taxon>Bacteria</taxon>
        <taxon>Bacillati</taxon>
        <taxon>Bacillota</taxon>
        <taxon>Bacilli</taxon>
        <taxon>Bacillales</taxon>
        <taxon>Caryophanaceae</taxon>
        <taxon>Kurthia</taxon>
    </lineage>
</organism>
<gene>
    <name evidence="11" type="ORF">AAF454_11465</name>
</gene>
<keyword evidence="2" id="KW-1003">Cell membrane</keyword>
<dbReference type="Gene3D" id="3.30.565.10">
    <property type="entry name" value="Histidine kinase-like ATPase, C-terminal domain"/>
    <property type="match status" value="1"/>
</dbReference>
<evidence type="ECO:0000256" key="5">
    <source>
        <dbReference type="ARBA" id="ARBA00022692"/>
    </source>
</evidence>
<dbReference type="CDD" id="cd12912">
    <property type="entry name" value="PDC2_MCP_like"/>
    <property type="match status" value="1"/>
</dbReference>
<keyword evidence="8 9" id="KW-0472">Membrane</keyword>
<dbReference type="Pfam" id="PF02518">
    <property type="entry name" value="HATPase_c"/>
    <property type="match status" value="1"/>
</dbReference>
<dbReference type="Pfam" id="PF00672">
    <property type="entry name" value="HAMP"/>
    <property type="match status" value="1"/>
</dbReference>
<evidence type="ECO:0000313" key="12">
    <source>
        <dbReference type="Proteomes" id="UP001398420"/>
    </source>
</evidence>
<dbReference type="PROSITE" id="PS51257">
    <property type="entry name" value="PROKAR_LIPOPROTEIN"/>
    <property type="match status" value="1"/>
</dbReference>
<feature type="transmembrane region" description="Helical" evidence="9">
    <location>
        <begin position="292"/>
        <end position="311"/>
    </location>
</feature>
<dbReference type="CDD" id="cd06225">
    <property type="entry name" value="HAMP"/>
    <property type="match status" value="1"/>
</dbReference>
<keyword evidence="4 11" id="KW-0808">Transferase</keyword>
<keyword evidence="3" id="KW-0597">Phosphoprotein</keyword>
<sequence>MKKARFPVLKKLRVQMSLHYVIASILTLACMGIILYYSMTSIVQKEETTTTETAIEQSGMYIDLYLDRLKAMSRVLAENPQLVDYLATEERNQTTKQDLLSTIRTTMSTDQAIESVVIVSKNGEILSNEKGLNMSMSSNMMKESWYMSAIENGDQPVLTSARMQDFSMDKDNWVISLSREIKDAEGKNIGVLLIDIQYKVIEDYLKNLNLGNEGFSFILNANNEVVYHQNPSYFQNPVKQKYLQQIADNPKTFDEKEGTFTYSFPLENADWKLVGVSSQDELVAIKDKLMKIVLAVGLIFLVLAIVSIVIFTGRITKPFKKLEQAMQDIEQGLVEIPVDERGCYEAQSLTRHFNEMVVEIKTLMEEVTEKEKALRHSEIRTLHSQINPHFLYNTLDTIVWMAEFNDSEKVIDMTKALAQFFRLSLSGGAELTTVENELDHVRQYLFIQKERYGDQLNYTIECEPSLASIQMPKILLQPIVENALYHGIRGLSHTGEIRIYVKDEGEDLTFYVEDNGEGFDTSTLDEIQEKKQTKLGGVGIQNVDERIKLYYGETYGVTINSTINEGTTVAIKVSKTLRT</sequence>
<keyword evidence="6 11" id="KW-0418">Kinase</keyword>
<dbReference type="EC" id="2.7.13.3" evidence="11"/>
<dbReference type="PANTHER" id="PTHR42713">
    <property type="entry name" value="HISTIDINE KINASE-RELATED"/>
    <property type="match status" value="1"/>
</dbReference>
<evidence type="ECO:0000256" key="8">
    <source>
        <dbReference type="ARBA" id="ARBA00023136"/>
    </source>
</evidence>
<evidence type="ECO:0000256" key="3">
    <source>
        <dbReference type="ARBA" id="ARBA00022553"/>
    </source>
</evidence>
<proteinExistence type="predicted"/>
<dbReference type="InterPro" id="IPR029151">
    <property type="entry name" value="Sensor-like_sf"/>
</dbReference>
<dbReference type="RefSeq" id="WP_087682029.1">
    <property type="nucleotide sequence ID" value="NZ_JBCEWA010000008.1"/>
</dbReference>
<keyword evidence="7 9" id="KW-1133">Transmembrane helix</keyword>
<accession>A0ABU9LQI0</accession>
<protein>
    <submittedName>
        <fullName evidence="11">Sensor histidine kinase</fullName>
        <ecNumber evidence="11">2.7.13.3</ecNumber>
    </submittedName>
</protein>
<evidence type="ECO:0000256" key="1">
    <source>
        <dbReference type="ARBA" id="ARBA00004651"/>
    </source>
</evidence>
<evidence type="ECO:0000256" key="4">
    <source>
        <dbReference type="ARBA" id="ARBA00022679"/>
    </source>
</evidence>
<dbReference type="InterPro" id="IPR033479">
    <property type="entry name" value="dCache_1"/>
</dbReference>
<evidence type="ECO:0000256" key="7">
    <source>
        <dbReference type="ARBA" id="ARBA00022989"/>
    </source>
</evidence>
<evidence type="ECO:0000313" key="11">
    <source>
        <dbReference type="EMBL" id="MEL5989021.1"/>
    </source>
</evidence>
<comment type="subcellular location">
    <subcellularLocation>
        <location evidence="1">Cell membrane</location>
        <topology evidence="1">Multi-pass membrane protein</topology>
    </subcellularLocation>
</comment>
<dbReference type="InterPro" id="IPR036890">
    <property type="entry name" value="HATPase_C_sf"/>
</dbReference>
<keyword evidence="12" id="KW-1185">Reference proteome</keyword>
<dbReference type="InterPro" id="IPR010559">
    <property type="entry name" value="Sig_transdc_His_kin_internal"/>
</dbReference>